<feature type="compositionally biased region" description="Polar residues" evidence="5">
    <location>
        <begin position="10"/>
        <end position="42"/>
    </location>
</feature>
<feature type="region of interest" description="Disordered" evidence="5">
    <location>
        <begin position="1"/>
        <end position="47"/>
    </location>
</feature>
<protein>
    <recommendedName>
        <fullName evidence="3">Vacuolar membrane-associated protein IML1</fullName>
    </recommendedName>
    <alternativeName>
        <fullName evidence="4">Vacuolar membrane-associated protein iml1</fullName>
    </alternativeName>
</protein>
<dbReference type="GO" id="GO:1904262">
    <property type="term" value="P:negative regulation of TORC1 signaling"/>
    <property type="evidence" value="ECO:0007669"/>
    <property type="project" value="TreeGrafter"/>
</dbReference>
<feature type="compositionally biased region" description="Polar residues" evidence="5">
    <location>
        <begin position="656"/>
        <end position="676"/>
    </location>
</feature>
<feature type="domain" description="DEP" evidence="6">
    <location>
        <begin position="1326"/>
        <end position="1401"/>
    </location>
</feature>
<proteinExistence type="inferred from homology"/>
<dbReference type="Pfam" id="PF19418">
    <property type="entry name" value="DEPDC5_CTD"/>
    <property type="match status" value="1"/>
</dbReference>
<dbReference type="InterPro" id="IPR036390">
    <property type="entry name" value="WH_DNA-bd_sf"/>
</dbReference>
<dbReference type="GO" id="GO:0005096">
    <property type="term" value="F:GTPase activator activity"/>
    <property type="evidence" value="ECO:0007669"/>
    <property type="project" value="InterPro"/>
</dbReference>
<dbReference type="Pfam" id="PF00610">
    <property type="entry name" value="DEP"/>
    <property type="match status" value="1"/>
</dbReference>
<feature type="region of interest" description="Disordered" evidence="5">
    <location>
        <begin position="656"/>
        <end position="682"/>
    </location>
</feature>
<accession>A0AAF0DHQ0</accession>
<dbReference type="PANTHER" id="PTHR13179">
    <property type="entry name" value="DEP DOMAIN CONTAINING PROTEIN 5"/>
    <property type="match status" value="1"/>
</dbReference>
<evidence type="ECO:0000256" key="3">
    <source>
        <dbReference type="ARBA" id="ARBA00018529"/>
    </source>
</evidence>
<dbReference type="InterPro" id="IPR048255">
    <property type="entry name" value="IML1_N"/>
</dbReference>
<dbReference type="GO" id="GO:1990130">
    <property type="term" value="C:GATOR1 complex"/>
    <property type="evidence" value="ECO:0007669"/>
    <property type="project" value="TreeGrafter"/>
</dbReference>
<dbReference type="EMBL" id="CP120628">
    <property type="protein sequence ID" value="WEW57742.1"/>
    <property type="molecule type" value="Genomic_DNA"/>
</dbReference>
<evidence type="ECO:0000313" key="7">
    <source>
        <dbReference type="EMBL" id="WEW57742.1"/>
    </source>
</evidence>
<dbReference type="InterPro" id="IPR045838">
    <property type="entry name" value="DEPDC5_CTD"/>
</dbReference>
<dbReference type="CDD" id="cd04449">
    <property type="entry name" value="DEP_DEPDC5-like"/>
    <property type="match status" value="1"/>
</dbReference>
<dbReference type="PROSITE" id="PS50186">
    <property type="entry name" value="DEP"/>
    <property type="match status" value="1"/>
</dbReference>
<evidence type="ECO:0000256" key="1">
    <source>
        <dbReference type="ARBA" id="ARBA00004148"/>
    </source>
</evidence>
<evidence type="ECO:0000259" key="6">
    <source>
        <dbReference type="PROSITE" id="PS50186"/>
    </source>
</evidence>
<dbReference type="InterPro" id="IPR036388">
    <property type="entry name" value="WH-like_DNA-bd_sf"/>
</dbReference>
<dbReference type="Gene3D" id="1.10.10.10">
    <property type="entry name" value="Winged helix-like DNA-binding domain superfamily/Winged helix DNA-binding domain"/>
    <property type="match status" value="1"/>
</dbReference>
<sequence>MLQSHRRQLNPASAESSSIRASVPSLQDSRTDATTAGSHQSPPRSPVKRTCTLWVHDEAFSREEVLCNLQDLSDLGLKVGSLVEISPAQGEHPASRTRPEFRSKYFQSEASLISSRSTIGSGGNTLRSAYGADPRNRQQRIPGRLLFVVKPFPPEIGSKHPSLQVSVATHIANAFAFKNRTQVQLSVKDPAQCSASHVELTFRDQFLLRSDMWRLTMSELVDRPIYKGQKILFMGSIKATVKSVYTGGKKSLSAYFSPRTIPIFRTESARFVLFIQMSKEMWDFDSEGTGDILFSRVINSLLPELFKRWANIDAHHLVTIVLFTRVRYDFATPTSGPASLKSSFLNRGPHDSTPQTQDFYRVVVNDMPSGQWTAILDSLKREFRTFLRDVSVPPPYFPETSIATEDIPRFTETCPPKIAGRPTSAVRGNVLEAIHLASSYLAFEHIGRDLVRTGTSIVIITPGTGVFEVPFKLLALTSDVLTSRAIGIDLICLSPMPLHSVPLFKYRLPRDTSCRPSSSISSHLMPYEHRRASSSLLTKPTSPLDRPGSAVSDQELRTSRGTIQDEEWGYGIPHWVDISYWDPQLDRASRAAANKGSINSPVMSTITKHSQPFVPKVRMYEIQMMGVMESEQSNISIPHLSLSSRPQKRQFTLASFGTSVGHSPSPDSSHRSQTGDSFRPKSFMYNLKDSKKSMLSPQAKQRTNLLEWMDSYDQSIFSLHPKQQRRRRRSNAKQAIRAEASKPSQQEQPKLRSNFHIGESGSRHTSPYGQPHLAHQTIDEEAPLTSKQRASSPPKMQKKSCLKFKPQLDSPRISRSISFALRGLGPAPPRAQASTEINAEHAQALPTSGGKTPEDLDSETSTPIASKEGSLLGSGTATPRSRVSLSINNEEMTPSRPISIKTVRRVGEEHNIAPSPPDEPFSIRATEIRYSASPQHDGHGTLPVKRTGRRLDLLSSGDPTSSLTVSAAGALAPWIRPVNPWNPPKHGPTRSSWFGRWQHIYPRMPKMTTVRWKGLKSPASLPLTTEELPTEAELTSNFLQTPYRVYQNDESDSENPKTREVLLRHMVALRLSHGFQIAVGKRVEEQSTGYSNIFDTKTLSNDGTTIFMTRGNVIHRIVYVGGEIEVTKFTRRPLNGFPTDELNDASVTYTPAVKTILSAQYCRNTIPLGVPPEEYNWNSADAFLAGHRDHITNSVRQLRFWRTRFVLIPVQVPLNAKRQIPSYHEDNEEEIHLLGIYKLTQMWQRYRHIPSEEKRFRASVHKSKDQNPLNIIYQTSDPSVVVAAELDRLSLEDPGQDNPPAQLLPDSELLQRSNITLASLAQRIQGEKGVKTMDRRWHWRVHYDCFVGMEFTTWILQNFRDIDTREEAVEFGNELMKHGLFHHVQRRHNFRDGNYFYQIADEYRVSRPESRGGWFQTRKYDKSSPNTPMGEGSRGSPSGIRARLDKSIDETGHRLNTPGSSKPGRAKPSICLAKSMKYDVDPRKRSDRPEIIDLHYDRIHNPENCFHIELSWMNATPKLVEDAIMSWVGTAEKYGLKLVELPISEACSIVERQVFRRPYPIKLKVKPPEMPTSTVLTASSFTSQVVCDPYFYQKAILKKFDFVLDFEAKSAFPVDVDVFYSWGKPDYHFAQYVHRTGAVLAQITDEGHFLLLANRFYNSHNPVSLKESRFDRSSEYLSRARAATFDPLDRRSPLLSPIVRPTPVTEGSASNFTSLLSSPTNDVLQNSYRVMEQIKNDMRAFCSDTEKLEAFYAEVSATKTKAATAVPSTSSVKVSPTMPATMDSSIPSLELPASIVARNLQLPPSVSSAPVQASAETAQVSGSIDAVMRNASVTSPRNGASRH</sequence>
<dbReference type="GO" id="GO:0035556">
    <property type="term" value="P:intracellular signal transduction"/>
    <property type="evidence" value="ECO:0007669"/>
    <property type="project" value="InterPro"/>
</dbReference>
<name>A0AAF0DHQ0_9EURO</name>
<feature type="compositionally biased region" description="Low complexity" evidence="5">
    <location>
        <begin position="535"/>
        <end position="544"/>
    </location>
</feature>
<dbReference type="SUPFAM" id="SSF46785">
    <property type="entry name" value="Winged helix' DNA-binding domain"/>
    <property type="match status" value="1"/>
</dbReference>
<feature type="compositionally biased region" description="Basic residues" evidence="5">
    <location>
        <begin position="722"/>
        <end position="731"/>
    </location>
</feature>
<organism evidence="7 8">
    <name type="scientific">Emydomyces testavorans</name>
    <dbReference type="NCBI Taxonomy" id="2070801"/>
    <lineage>
        <taxon>Eukaryota</taxon>
        <taxon>Fungi</taxon>
        <taxon>Dikarya</taxon>
        <taxon>Ascomycota</taxon>
        <taxon>Pezizomycotina</taxon>
        <taxon>Eurotiomycetes</taxon>
        <taxon>Eurotiomycetidae</taxon>
        <taxon>Onygenales</taxon>
        <taxon>Nannizziopsiaceae</taxon>
        <taxon>Emydomyces</taxon>
    </lineage>
</organism>
<comment type="subcellular location">
    <subcellularLocation>
        <location evidence="1">Vacuole membrane</location>
        <topology evidence="1">Peripheral membrane protein</topology>
    </subcellularLocation>
</comment>
<dbReference type="Proteomes" id="UP001219355">
    <property type="component" value="Chromosome 2"/>
</dbReference>
<dbReference type="InterPro" id="IPR027244">
    <property type="entry name" value="IML1"/>
</dbReference>
<comment type="similarity">
    <text evidence="2">Belongs to the IML1 family.</text>
</comment>
<dbReference type="SMART" id="SM00049">
    <property type="entry name" value="DEP"/>
    <property type="match status" value="1"/>
</dbReference>
<dbReference type="GO" id="GO:0010508">
    <property type="term" value="P:positive regulation of autophagy"/>
    <property type="evidence" value="ECO:0007669"/>
    <property type="project" value="TreeGrafter"/>
</dbReference>
<gene>
    <name evidence="7" type="primary">IML1</name>
    <name evidence="7" type="ORF">PRK78_003209</name>
</gene>
<evidence type="ECO:0000256" key="2">
    <source>
        <dbReference type="ARBA" id="ARBA00005643"/>
    </source>
</evidence>
<evidence type="ECO:0000313" key="8">
    <source>
        <dbReference type="Proteomes" id="UP001219355"/>
    </source>
</evidence>
<keyword evidence="8" id="KW-1185">Reference proteome</keyword>
<reference evidence="7" key="1">
    <citation type="submission" date="2023-03" db="EMBL/GenBank/DDBJ databases">
        <title>Emydomyces testavorans Genome Sequence.</title>
        <authorList>
            <person name="Hoyer L."/>
        </authorList>
    </citation>
    <scope>NUCLEOTIDE SEQUENCE</scope>
    <source>
        <strain evidence="7">16-2883</strain>
    </source>
</reference>
<feature type="region of interest" description="Disordered" evidence="5">
    <location>
        <begin position="719"/>
        <end position="806"/>
    </location>
</feature>
<feature type="region of interest" description="Disordered" evidence="5">
    <location>
        <begin position="535"/>
        <end position="557"/>
    </location>
</feature>
<feature type="region of interest" description="Disordered" evidence="5">
    <location>
        <begin position="1414"/>
        <end position="1468"/>
    </location>
</feature>
<dbReference type="Pfam" id="PF12257">
    <property type="entry name" value="IML1"/>
    <property type="match status" value="1"/>
</dbReference>
<feature type="region of interest" description="Disordered" evidence="5">
    <location>
        <begin position="843"/>
        <end position="880"/>
    </location>
</feature>
<evidence type="ECO:0000256" key="4">
    <source>
        <dbReference type="ARBA" id="ARBA00021881"/>
    </source>
</evidence>
<dbReference type="PANTHER" id="PTHR13179:SF8">
    <property type="entry name" value="GATOR COMPLEX PROTEIN DEPDC5"/>
    <property type="match status" value="1"/>
</dbReference>
<dbReference type="InterPro" id="IPR000591">
    <property type="entry name" value="DEP_dom"/>
</dbReference>
<dbReference type="GO" id="GO:0005774">
    <property type="term" value="C:vacuolar membrane"/>
    <property type="evidence" value="ECO:0007669"/>
    <property type="project" value="UniProtKB-SubCell"/>
</dbReference>
<evidence type="ECO:0000256" key="5">
    <source>
        <dbReference type="SAM" id="MobiDB-lite"/>
    </source>
</evidence>
<feature type="compositionally biased region" description="Basic and acidic residues" evidence="5">
    <location>
        <begin position="1442"/>
        <end position="1453"/>
    </location>
</feature>